<reference evidence="1 2" key="1">
    <citation type="submission" date="2020-05" db="EMBL/GenBank/DDBJ databases">
        <authorList>
            <person name="Campoy J."/>
            <person name="Schneeberger K."/>
            <person name="Spophaly S."/>
        </authorList>
    </citation>
    <scope>NUCLEOTIDE SEQUENCE [LARGE SCALE GENOMIC DNA]</scope>
    <source>
        <strain evidence="1">PruArmRojPasFocal</strain>
    </source>
</reference>
<dbReference type="AlphaFoldDB" id="A0A6J5UP82"/>
<dbReference type="Proteomes" id="UP000507222">
    <property type="component" value="Unassembled WGS sequence"/>
</dbReference>
<accession>A0A6J5UP82</accession>
<proteinExistence type="predicted"/>
<gene>
    <name evidence="1" type="ORF">CURHAP_LOCUS29128</name>
</gene>
<evidence type="ECO:0000313" key="1">
    <source>
        <dbReference type="EMBL" id="CAB4278360.1"/>
    </source>
</evidence>
<organism evidence="1 2">
    <name type="scientific">Prunus armeniaca</name>
    <name type="common">Apricot</name>
    <name type="synonym">Armeniaca vulgaris</name>
    <dbReference type="NCBI Taxonomy" id="36596"/>
    <lineage>
        <taxon>Eukaryota</taxon>
        <taxon>Viridiplantae</taxon>
        <taxon>Streptophyta</taxon>
        <taxon>Embryophyta</taxon>
        <taxon>Tracheophyta</taxon>
        <taxon>Spermatophyta</taxon>
        <taxon>Magnoliopsida</taxon>
        <taxon>eudicotyledons</taxon>
        <taxon>Gunneridae</taxon>
        <taxon>Pentapetalae</taxon>
        <taxon>rosids</taxon>
        <taxon>fabids</taxon>
        <taxon>Rosales</taxon>
        <taxon>Rosaceae</taxon>
        <taxon>Amygdaloideae</taxon>
        <taxon>Amygdaleae</taxon>
        <taxon>Prunus</taxon>
    </lineage>
</organism>
<protein>
    <submittedName>
        <fullName evidence="1">Uncharacterized protein</fullName>
    </submittedName>
</protein>
<dbReference type="EMBL" id="CAEKDK010000004">
    <property type="protein sequence ID" value="CAB4278360.1"/>
    <property type="molecule type" value="Genomic_DNA"/>
</dbReference>
<name>A0A6J5UP82_PRUAR</name>
<evidence type="ECO:0000313" key="2">
    <source>
        <dbReference type="Proteomes" id="UP000507222"/>
    </source>
</evidence>
<sequence length="69" mass="7772">MEWRMTKWVVGNHHTRRHSPVVQVGKVPVTPSSPATPSTPFFSRLKNVHKFVIISKLLALDPSNLNGIE</sequence>